<proteinExistence type="predicted"/>
<reference evidence="1 2" key="1">
    <citation type="journal article" date="2016" name="Nat. Commun.">
        <title>Thousands of microbial genomes shed light on interconnected biogeochemical processes in an aquifer system.</title>
        <authorList>
            <person name="Anantharaman K."/>
            <person name="Brown C.T."/>
            <person name="Hug L.A."/>
            <person name="Sharon I."/>
            <person name="Castelle C.J."/>
            <person name="Probst A.J."/>
            <person name="Thomas B.C."/>
            <person name="Singh A."/>
            <person name="Wilkins M.J."/>
            <person name="Karaoz U."/>
            <person name="Brodie E.L."/>
            <person name="Williams K.H."/>
            <person name="Hubbard S.S."/>
            <person name="Banfield J.F."/>
        </authorList>
    </citation>
    <scope>NUCLEOTIDE SEQUENCE [LARGE SCALE GENOMIC DNA]</scope>
</reference>
<dbReference type="Proteomes" id="UP000176424">
    <property type="component" value="Unassembled WGS sequence"/>
</dbReference>
<dbReference type="STRING" id="1797263.A2397_03145"/>
<dbReference type="AlphaFoldDB" id="A0A1F4ZPH1"/>
<sequence length="95" mass="10617">MLTTANAQSLVKVIVEQQRMIIGPLAVEQANKVDGLTITVDLNEVTISGDPKKILMDLVDQYRRLFGQVSVEACKESIKKTLHQIPRQDIPDFLV</sequence>
<organism evidence="1 2">
    <name type="scientific">Candidatus Amesbacteria bacterium RIFOXYB1_FULL_44_23</name>
    <dbReference type="NCBI Taxonomy" id="1797263"/>
    <lineage>
        <taxon>Bacteria</taxon>
        <taxon>Candidatus Amesiibacteriota</taxon>
    </lineage>
</organism>
<accession>A0A1F4ZPH1</accession>
<protein>
    <submittedName>
        <fullName evidence="1">Uncharacterized protein</fullName>
    </submittedName>
</protein>
<gene>
    <name evidence="1" type="ORF">A2397_03145</name>
</gene>
<evidence type="ECO:0000313" key="2">
    <source>
        <dbReference type="Proteomes" id="UP000176424"/>
    </source>
</evidence>
<comment type="caution">
    <text evidence="1">The sequence shown here is derived from an EMBL/GenBank/DDBJ whole genome shotgun (WGS) entry which is preliminary data.</text>
</comment>
<dbReference type="EMBL" id="MEXR01000059">
    <property type="protein sequence ID" value="OGD08359.1"/>
    <property type="molecule type" value="Genomic_DNA"/>
</dbReference>
<name>A0A1F4ZPH1_9BACT</name>
<evidence type="ECO:0000313" key="1">
    <source>
        <dbReference type="EMBL" id="OGD08359.1"/>
    </source>
</evidence>